<evidence type="ECO:0000256" key="3">
    <source>
        <dbReference type="SAM" id="SignalP"/>
    </source>
</evidence>
<dbReference type="InterPro" id="IPR024382">
    <property type="entry name" value="Vps3844_C"/>
</dbReference>
<keyword evidence="2" id="KW-0812">Transmembrane</keyword>
<reference evidence="6" key="1">
    <citation type="journal article" date="2009" name="Genome Res.">
        <title>Comparative genomic analyses of the human fungal pathogens Coccidioides and their relatives.</title>
        <authorList>
            <person name="Sharpton T.J."/>
            <person name="Stajich J.E."/>
            <person name="Rounsley S.D."/>
            <person name="Gardner M.J."/>
            <person name="Wortman J.R."/>
            <person name="Jordar V.S."/>
            <person name="Maiti R."/>
            <person name="Kodira C.D."/>
            <person name="Neafsey D.E."/>
            <person name="Zeng Q."/>
            <person name="Hung C.-Y."/>
            <person name="McMahan C."/>
            <person name="Muszewska A."/>
            <person name="Grynberg M."/>
            <person name="Mandel M.A."/>
            <person name="Kellner E.M."/>
            <person name="Barker B.M."/>
            <person name="Galgiani J.N."/>
            <person name="Orbach M.J."/>
            <person name="Kirkland T.N."/>
            <person name="Cole G.T."/>
            <person name="Henn M.R."/>
            <person name="Birren B.W."/>
            <person name="Taylor J.W."/>
        </authorList>
    </citation>
    <scope>NUCLEOTIDE SEQUENCE [LARGE SCALE GENOMIC DNA]</scope>
    <source>
        <strain evidence="6">UAMH 1704</strain>
    </source>
</reference>
<evidence type="ECO:0000256" key="1">
    <source>
        <dbReference type="SAM" id="MobiDB-lite"/>
    </source>
</evidence>
<dbReference type="InParanoid" id="C4JI37"/>
<keyword evidence="2" id="KW-1133">Transmembrane helix</keyword>
<dbReference type="Pfam" id="PF12955">
    <property type="entry name" value="Vps3844_C"/>
    <property type="match status" value="1"/>
</dbReference>
<feature type="domain" description="Vacuolar sorting protein Vps3844 C-terminal" evidence="4">
    <location>
        <begin position="312"/>
        <end position="418"/>
    </location>
</feature>
<evidence type="ECO:0000259" key="4">
    <source>
        <dbReference type="Pfam" id="PF12955"/>
    </source>
</evidence>
<dbReference type="eggNOG" id="ENOG502S64Q">
    <property type="taxonomic scope" value="Eukaryota"/>
</dbReference>
<evidence type="ECO:0000256" key="2">
    <source>
        <dbReference type="SAM" id="Phobius"/>
    </source>
</evidence>
<dbReference type="AlphaFoldDB" id="C4JI37"/>
<feature type="compositionally biased region" description="Low complexity" evidence="1">
    <location>
        <begin position="265"/>
        <end position="277"/>
    </location>
</feature>
<dbReference type="VEuPathDB" id="FungiDB:UREG_01462"/>
<dbReference type="InterPro" id="IPR053065">
    <property type="entry name" value="Archenteron_Induction-Rel"/>
</dbReference>
<evidence type="ECO:0000313" key="5">
    <source>
        <dbReference type="EMBL" id="EEP76613.1"/>
    </source>
</evidence>
<dbReference type="EMBL" id="CH476615">
    <property type="protein sequence ID" value="EEP76613.1"/>
    <property type="molecule type" value="Genomic_DNA"/>
</dbReference>
<feature type="transmembrane region" description="Helical" evidence="2">
    <location>
        <begin position="383"/>
        <end position="405"/>
    </location>
</feature>
<gene>
    <name evidence="5" type="ORF">UREG_01462</name>
</gene>
<dbReference type="OrthoDB" id="5583277at2759"/>
<dbReference type="HOGENOM" id="CLU_054960_0_0_1"/>
<proteinExistence type="predicted"/>
<dbReference type="GeneID" id="8440716"/>
<feature type="signal peptide" evidence="3">
    <location>
        <begin position="1"/>
        <end position="20"/>
    </location>
</feature>
<dbReference type="KEGG" id="ure:UREG_01462"/>
<organism evidence="5 6">
    <name type="scientific">Uncinocarpus reesii (strain UAMH 1704)</name>
    <dbReference type="NCBI Taxonomy" id="336963"/>
    <lineage>
        <taxon>Eukaryota</taxon>
        <taxon>Fungi</taxon>
        <taxon>Dikarya</taxon>
        <taxon>Ascomycota</taxon>
        <taxon>Pezizomycotina</taxon>
        <taxon>Eurotiomycetes</taxon>
        <taxon>Eurotiomycetidae</taxon>
        <taxon>Onygenales</taxon>
        <taxon>Onygenaceae</taxon>
        <taxon>Uncinocarpus</taxon>
    </lineage>
</organism>
<evidence type="ECO:0000313" key="6">
    <source>
        <dbReference type="Proteomes" id="UP000002058"/>
    </source>
</evidence>
<sequence length="427" mass="46896">MKQFLSYLTIGLAAATTSVASDDVTIFIPEITPASKHSDGRQISPDIARWILARRLGWPGTSLRGDIDEEVLQGLDEFGGQQPVAFGDSNLKQPSHKLLVVLQGFDQAKDAQSKLGRVTVTEALPDFIEASFLNGLLSEPSPRRPNSRLCSYHWEWDPVVAADLVFRNTNGLDCPSEAPFLNEFKDAFSEERGDIESLRRVVQTHFGGTPFEPGQHVSAILRLSPQVQEKPVSSDRYLSPILTSAEASIVDTTVVVLPGNRWKSSSFSKSEPSIQSSGYSHRRHSSHLPPMFPRDSNMTKPNNTLSTLLPVCYATNDTCTTRTNSCSGHGYCYLKRQGAAKGGECYACKCLRTVDYTDPDKNTTKTIQWGGPACQKKDVSMPFWLLGGFSLLLVVGIWFAIGLLWQMGQEELPSVLSAGVTAPRAQK</sequence>
<dbReference type="OMA" id="VCHASNS"/>
<keyword evidence="6" id="KW-1185">Reference proteome</keyword>
<feature type="chain" id="PRO_5002937703" description="Vacuolar sorting protein Vps3844 C-terminal domain-containing protein" evidence="3">
    <location>
        <begin position="21"/>
        <end position="427"/>
    </location>
</feature>
<keyword evidence="3" id="KW-0732">Signal</keyword>
<accession>C4JI37</accession>
<feature type="region of interest" description="Disordered" evidence="1">
    <location>
        <begin position="265"/>
        <end position="287"/>
    </location>
</feature>
<dbReference type="GO" id="GO:0005783">
    <property type="term" value="C:endoplasmic reticulum"/>
    <property type="evidence" value="ECO:0007669"/>
    <property type="project" value="TreeGrafter"/>
</dbReference>
<dbReference type="STRING" id="336963.C4JI37"/>
<protein>
    <recommendedName>
        <fullName evidence="4">Vacuolar sorting protein Vps3844 C-terminal domain-containing protein</fullName>
    </recommendedName>
</protein>
<name>C4JI37_UNCRE</name>
<dbReference type="PANTHER" id="PTHR36853:SF1">
    <property type="entry name" value="DUF3844 DOMAIN-CONTAINING PROTEIN"/>
    <property type="match status" value="1"/>
</dbReference>
<dbReference type="RefSeq" id="XP_002541946.1">
    <property type="nucleotide sequence ID" value="XM_002541900.1"/>
</dbReference>
<dbReference type="PANTHER" id="PTHR36853">
    <property type="entry name" value="EXPRESSED PROTEIN"/>
    <property type="match status" value="1"/>
</dbReference>
<dbReference type="Proteomes" id="UP000002058">
    <property type="component" value="Unassembled WGS sequence"/>
</dbReference>
<keyword evidence="2" id="KW-0472">Membrane</keyword>